<gene>
    <name evidence="2" type="ORF">EHW97_07505</name>
</gene>
<reference evidence="2 3" key="1">
    <citation type="submission" date="2018-11" db="EMBL/GenBank/DDBJ databases">
        <authorList>
            <person name="Li F."/>
        </authorList>
    </citation>
    <scope>NUCLEOTIDE SEQUENCE [LARGE SCALE GENOMIC DNA]</scope>
    <source>
        <strain evidence="2 3">YS17T</strain>
    </source>
</reference>
<keyword evidence="3" id="KW-1185">Reference proteome</keyword>
<protein>
    <submittedName>
        <fullName evidence="2">Uncharacterized protein</fullName>
    </submittedName>
</protein>
<comment type="caution">
    <text evidence="2">The sequence shown here is derived from an EMBL/GenBank/DDBJ whole genome shotgun (WGS) entry which is preliminary data.</text>
</comment>
<evidence type="ECO:0000313" key="3">
    <source>
        <dbReference type="Proteomes" id="UP000275225"/>
    </source>
</evidence>
<accession>A0A3N6X233</accession>
<dbReference type="RefSeq" id="WP_124236551.1">
    <property type="nucleotide sequence ID" value="NZ_JBHUFI010000006.1"/>
</dbReference>
<dbReference type="AlphaFoldDB" id="A0A3N6X233"/>
<feature type="region of interest" description="Disordered" evidence="1">
    <location>
        <begin position="59"/>
        <end position="79"/>
    </location>
</feature>
<organism evidence="2 3">
    <name type="scientific">Aeromicrobium camelliae</name>
    <dbReference type="NCBI Taxonomy" id="1538144"/>
    <lineage>
        <taxon>Bacteria</taxon>
        <taxon>Bacillati</taxon>
        <taxon>Actinomycetota</taxon>
        <taxon>Actinomycetes</taxon>
        <taxon>Propionibacteriales</taxon>
        <taxon>Nocardioidaceae</taxon>
        <taxon>Aeromicrobium</taxon>
    </lineage>
</organism>
<proteinExistence type="predicted"/>
<dbReference type="EMBL" id="RQJX01000008">
    <property type="protein sequence ID" value="RQN08155.1"/>
    <property type="molecule type" value="Genomic_DNA"/>
</dbReference>
<sequence length="79" mass="8445">MPGALIPAQIADASSDSKAIRLALVMTLSPLVTIVVHPRVGLVSLDNAVSLLMIAGRRPSRERHSPRPAAHFSPTLRWG</sequence>
<evidence type="ECO:0000313" key="2">
    <source>
        <dbReference type="EMBL" id="RQN08155.1"/>
    </source>
</evidence>
<evidence type="ECO:0000256" key="1">
    <source>
        <dbReference type="SAM" id="MobiDB-lite"/>
    </source>
</evidence>
<dbReference type="Proteomes" id="UP000275225">
    <property type="component" value="Unassembled WGS sequence"/>
</dbReference>
<name>A0A3N6X233_9ACTN</name>